<dbReference type="OrthoDB" id="9809147at2"/>
<accession>A0A1M4SAM2</accession>
<proteinExistence type="predicted"/>
<dbReference type="InterPro" id="IPR037171">
    <property type="entry name" value="NagB/RpiA_transferase-like"/>
</dbReference>
<evidence type="ECO:0000259" key="1">
    <source>
        <dbReference type="Pfam" id="PF02589"/>
    </source>
</evidence>
<dbReference type="PANTHER" id="PTHR36179">
    <property type="entry name" value="LUD_DOM DOMAIN-CONTAINING PROTEIN"/>
    <property type="match status" value="1"/>
</dbReference>
<dbReference type="InterPro" id="IPR009501">
    <property type="entry name" value="UCP020269"/>
</dbReference>
<dbReference type="PANTHER" id="PTHR36179:SF2">
    <property type="entry name" value="LUD DOMAIN-CONTAINING PROTEIN"/>
    <property type="match status" value="1"/>
</dbReference>
<dbReference type="Pfam" id="PF02589">
    <property type="entry name" value="LUD_dom"/>
    <property type="match status" value="1"/>
</dbReference>
<feature type="domain" description="LUD" evidence="1">
    <location>
        <begin position="13"/>
        <end position="205"/>
    </location>
</feature>
<dbReference type="InterPro" id="IPR003741">
    <property type="entry name" value="LUD_dom"/>
</dbReference>
<gene>
    <name evidence="2" type="ORF">SAMN02745158_00011</name>
</gene>
<reference evidence="2 3" key="1">
    <citation type="submission" date="2016-11" db="EMBL/GenBank/DDBJ databases">
        <authorList>
            <person name="Jaros S."/>
            <person name="Januszkiewicz K."/>
            <person name="Wedrychowicz H."/>
        </authorList>
    </citation>
    <scope>NUCLEOTIDE SEQUENCE [LARGE SCALE GENOMIC DNA]</scope>
    <source>
        <strain evidence="2 3">DSM 17459</strain>
    </source>
</reference>
<keyword evidence="3" id="KW-1185">Reference proteome</keyword>
<protein>
    <submittedName>
        <fullName evidence="2">Uncharacterized ACR, YkgG family COG1556</fullName>
    </submittedName>
</protein>
<name>A0A1M4SAM2_9CLOT</name>
<dbReference type="EMBL" id="FQVI01000001">
    <property type="protein sequence ID" value="SHE29241.1"/>
    <property type="molecule type" value="Genomic_DNA"/>
</dbReference>
<sequence>MSYKAQSYANTAETLIKNLKKRNMEGFYCPTAESAVEKIRELIPEASSVTWGGSETLAEAGILKGLQGCGYELIDRMSAKTPEEKRALYGKIVMADYFLMSSNAITIDGELINIDGAGNRVACLCHGPEHVVIAAGMNKVVKTIEDGVHRVRNAAAPPNSLRVGVKTPCSVTGTCQDCLSDGCICSDLVITRRSMVPGRIKVVLIGEDYGF</sequence>
<dbReference type="STRING" id="1122155.SAMN02745158_00011"/>
<evidence type="ECO:0000313" key="2">
    <source>
        <dbReference type="EMBL" id="SHE29241.1"/>
    </source>
</evidence>
<dbReference type="RefSeq" id="WP_072848070.1">
    <property type="nucleotide sequence ID" value="NZ_FQVI01000001.1"/>
</dbReference>
<dbReference type="Proteomes" id="UP000184245">
    <property type="component" value="Unassembled WGS sequence"/>
</dbReference>
<organism evidence="2 3">
    <name type="scientific">Lactonifactor longoviformis DSM 17459</name>
    <dbReference type="NCBI Taxonomy" id="1122155"/>
    <lineage>
        <taxon>Bacteria</taxon>
        <taxon>Bacillati</taxon>
        <taxon>Bacillota</taxon>
        <taxon>Clostridia</taxon>
        <taxon>Eubacteriales</taxon>
        <taxon>Clostridiaceae</taxon>
        <taxon>Lactonifactor</taxon>
    </lineage>
</organism>
<dbReference type="AlphaFoldDB" id="A0A1M4SAM2"/>
<dbReference type="PIRSF" id="PIRSF020269">
    <property type="entry name" value="DUF1121"/>
    <property type="match status" value="1"/>
</dbReference>
<evidence type="ECO:0000313" key="3">
    <source>
        <dbReference type="Proteomes" id="UP000184245"/>
    </source>
</evidence>
<dbReference type="SUPFAM" id="SSF100950">
    <property type="entry name" value="NagB/RpiA/CoA transferase-like"/>
    <property type="match status" value="1"/>
</dbReference>